<sequence length="582" mass="65728">MCVTKKKREDMMPTLPCLPPSLLAYILEFALPCFTQDLAPQSPSLPLKQLKDVALVSKNMLGGIQTLVDDYRAATCRLDVAEPDSIDQFPARGPTIRDLRVQCNPSICHFLGTEKVETPTINWDIVLGSMAGLKRLDLGQMPILDGHVPEMLEAASTYCLYLEFLILPQPSEFDEWPSMEDVVAPVVLGLERWHSKGYCGGLKQLIVPMYPGQNLHRQETEFLEGITEYCPRIEFLNSCDDIDREVEARRVWSVSSETWEKFNASCTALKQFSFALVPFADPFFRVFGEYVKPHLKVNLSANSTCDFEQYFRDVDGLSDQNSLRPGYGVLASSPSSALKRCPALTTLFIQIDYYDSEDSHELEGRYVNADVYGDTFWEAVAEYCPLLESIEMIDPSSYRTYNVFPIETLTGRTLLALAGLTRLSAVELAPARLIGEDIFEYIRCLSKVEDTMGTQQDIHLKVGGHERATFSLPSFYLESLTLLVLLSQESEESLGASTCRQKPVVHVWNPYRSRVSPPWSYGYLTKDLRTALEAVKEAHPSLGVAVHIQGRDFQFSGLSFKTQDRRETCGDWERTTRRVRGY</sequence>
<proteinExistence type="predicted"/>
<accession>A0A6A3JBS7</accession>
<dbReference type="AlphaFoldDB" id="A0A6A3JBS7"/>
<protein>
    <submittedName>
        <fullName evidence="1">Uncharacterized protein</fullName>
    </submittedName>
</protein>
<reference evidence="1 2" key="1">
    <citation type="submission" date="2018-09" db="EMBL/GenBank/DDBJ databases">
        <title>Genomic investigation of the strawberry pathogen Phytophthora fragariae indicates pathogenicity is determined by transcriptional variation in three key races.</title>
        <authorList>
            <person name="Adams T.M."/>
            <person name="Armitage A.D."/>
            <person name="Sobczyk M.K."/>
            <person name="Bates H.J."/>
            <person name="Dunwell J.M."/>
            <person name="Nellist C.F."/>
            <person name="Harrison R.J."/>
        </authorList>
    </citation>
    <scope>NUCLEOTIDE SEQUENCE [LARGE SCALE GENOMIC DNA]</scope>
    <source>
        <strain evidence="1 2">SCRP324</strain>
    </source>
</reference>
<comment type="caution">
    <text evidence="1">The sequence shown here is derived from an EMBL/GenBank/DDBJ whole genome shotgun (WGS) entry which is preliminary data.</text>
</comment>
<evidence type="ECO:0000313" key="1">
    <source>
        <dbReference type="EMBL" id="KAE8989805.1"/>
    </source>
</evidence>
<dbReference type="EMBL" id="QXFU01002146">
    <property type="protein sequence ID" value="KAE8989805.1"/>
    <property type="molecule type" value="Genomic_DNA"/>
</dbReference>
<name>A0A6A3JBS7_9STRA</name>
<organism evidence="1 2">
    <name type="scientific">Phytophthora rubi</name>
    <dbReference type="NCBI Taxonomy" id="129364"/>
    <lineage>
        <taxon>Eukaryota</taxon>
        <taxon>Sar</taxon>
        <taxon>Stramenopiles</taxon>
        <taxon>Oomycota</taxon>
        <taxon>Peronosporomycetes</taxon>
        <taxon>Peronosporales</taxon>
        <taxon>Peronosporaceae</taxon>
        <taxon>Phytophthora</taxon>
    </lineage>
</organism>
<dbReference type="OrthoDB" id="127396at2759"/>
<dbReference type="Proteomes" id="UP000435112">
    <property type="component" value="Unassembled WGS sequence"/>
</dbReference>
<gene>
    <name evidence="1" type="ORF">PR002_g21339</name>
</gene>
<evidence type="ECO:0000313" key="2">
    <source>
        <dbReference type="Proteomes" id="UP000435112"/>
    </source>
</evidence>